<evidence type="ECO:0000259" key="8">
    <source>
        <dbReference type="PROSITE" id="PS50850"/>
    </source>
</evidence>
<feature type="transmembrane region" description="Helical" evidence="7">
    <location>
        <begin position="173"/>
        <end position="190"/>
    </location>
</feature>
<gene>
    <name evidence="9" type="ORF">C8E83_3014</name>
</gene>
<keyword evidence="5 7" id="KW-1133">Transmembrane helix</keyword>
<evidence type="ECO:0000313" key="10">
    <source>
        <dbReference type="Proteomes" id="UP000280008"/>
    </source>
</evidence>
<comment type="caution">
    <text evidence="9">The sequence shown here is derived from an EMBL/GenBank/DDBJ whole genome shotgun (WGS) entry which is preliminary data.</text>
</comment>
<evidence type="ECO:0000256" key="3">
    <source>
        <dbReference type="ARBA" id="ARBA00022475"/>
    </source>
</evidence>
<keyword evidence="3" id="KW-1003">Cell membrane</keyword>
<evidence type="ECO:0000256" key="1">
    <source>
        <dbReference type="ARBA" id="ARBA00004651"/>
    </source>
</evidence>
<feature type="transmembrane region" description="Helical" evidence="7">
    <location>
        <begin position="226"/>
        <end position="249"/>
    </location>
</feature>
<dbReference type="PANTHER" id="PTHR23517:SF13">
    <property type="entry name" value="MAJOR FACILITATOR SUPERFAMILY MFS_1"/>
    <property type="match status" value="1"/>
</dbReference>
<name>A0A495III2_9MICO</name>
<feature type="transmembrane region" description="Helical" evidence="7">
    <location>
        <begin position="344"/>
        <end position="367"/>
    </location>
</feature>
<keyword evidence="10" id="KW-1185">Reference proteome</keyword>
<dbReference type="Gene3D" id="1.20.1250.20">
    <property type="entry name" value="MFS general substrate transporter like domains"/>
    <property type="match status" value="1"/>
</dbReference>
<dbReference type="InterPro" id="IPR050171">
    <property type="entry name" value="MFS_Transporters"/>
</dbReference>
<dbReference type="InterPro" id="IPR005829">
    <property type="entry name" value="Sugar_transporter_CS"/>
</dbReference>
<dbReference type="InterPro" id="IPR036259">
    <property type="entry name" value="MFS_trans_sf"/>
</dbReference>
<dbReference type="InterPro" id="IPR011701">
    <property type="entry name" value="MFS"/>
</dbReference>
<accession>A0A495III2</accession>
<feature type="transmembrane region" description="Helical" evidence="7">
    <location>
        <begin position="255"/>
        <end position="276"/>
    </location>
</feature>
<dbReference type="OrthoDB" id="3177957at2"/>
<sequence>MTQALSSTAATRRHPLFFVVVAILVALFPAASSAPSPLYVIYQREWGFSSATLTVIFAIYAVGLLAALLTVGRLSDHIGRRPVLLAAIALEIISMIVFLAAGDTAALCVARLIQGVATGTAISAMGASLVDLAPQDRKGRAGLINSIAPSVGLALGALGCGALAEYAPAPTRLVYAVTLACLIVAAVAIARMPDTVARRAGAVPSLVPRVGIQAEMRRRLTPIIPALLAAWALGGLYFSLGPSIAQTVFGYRNHLAGAVVITIFCGIAAFTSLALARVPLERLGAPAAIVVGAGGVAAFLGVRTDTTGFAVIGTLLAGIGFGAISVASFGTVARWARAEHRGAVIAAVYILCYFAFSAPAVAAGFAATRLGLVATTEGYLLVVIAAAIAALALTALFAPPSHTPPSAPAEVRADPARDS</sequence>
<keyword evidence="2" id="KW-0813">Transport</keyword>
<organism evidence="9 10">
    <name type="scientific">Frondihabitans australicus</name>
    <dbReference type="NCBI Taxonomy" id="386892"/>
    <lineage>
        <taxon>Bacteria</taxon>
        <taxon>Bacillati</taxon>
        <taxon>Actinomycetota</taxon>
        <taxon>Actinomycetes</taxon>
        <taxon>Micrococcales</taxon>
        <taxon>Microbacteriaceae</taxon>
        <taxon>Frondihabitans</taxon>
    </lineage>
</organism>
<feature type="transmembrane region" description="Helical" evidence="7">
    <location>
        <begin position="112"/>
        <end position="130"/>
    </location>
</feature>
<keyword evidence="6 7" id="KW-0472">Membrane</keyword>
<dbReference type="PROSITE" id="PS00216">
    <property type="entry name" value="SUGAR_TRANSPORT_1"/>
    <property type="match status" value="1"/>
</dbReference>
<proteinExistence type="predicted"/>
<dbReference type="AlphaFoldDB" id="A0A495III2"/>
<evidence type="ECO:0000256" key="7">
    <source>
        <dbReference type="SAM" id="Phobius"/>
    </source>
</evidence>
<feature type="transmembrane region" description="Helical" evidence="7">
    <location>
        <begin position="379"/>
        <end position="398"/>
    </location>
</feature>
<comment type="subcellular location">
    <subcellularLocation>
        <location evidence="1">Cell membrane</location>
        <topology evidence="1">Multi-pass membrane protein</topology>
    </subcellularLocation>
</comment>
<feature type="transmembrane region" description="Helical" evidence="7">
    <location>
        <begin position="49"/>
        <end position="71"/>
    </location>
</feature>
<protein>
    <submittedName>
        <fullName evidence="9">Putative MFS family arabinose efflux permease</fullName>
    </submittedName>
</protein>
<dbReference type="GO" id="GO:0022857">
    <property type="term" value="F:transmembrane transporter activity"/>
    <property type="evidence" value="ECO:0007669"/>
    <property type="project" value="InterPro"/>
</dbReference>
<reference evidence="9 10" key="1">
    <citation type="submission" date="2018-10" db="EMBL/GenBank/DDBJ databases">
        <title>Sequencing the genomes of 1000 actinobacteria strains.</title>
        <authorList>
            <person name="Klenk H.-P."/>
        </authorList>
    </citation>
    <scope>NUCLEOTIDE SEQUENCE [LARGE SCALE GENOMIC DNA]</scope>
    <source>
        <strain evidence="9 10">DSM 17894</strain>
    </source>
</reference>
<evidence type="ECO:0000256" key="5">
    <source>
        <dbReference type="ARBA" id="ARBA00022989"/>
    </source>
</evidence>
<dbReference type="GO" id="GO:0005886">
    <property type="term" value="C:plasma membrane"/>
    <property type="evidence" value="ECO:0007669"/>
    <property type="project" value="UniProtKB-SubCell"/>
</dbReference>
<dbReference type="Pfam" id="PF07690">
    <property type="entry name" value="MFS_1"/>
    <property type="match status" value="1"/>
</dbReference>
<feature type="transmembrane region" description="Helical" evidence="7">
    <location>
        <begin position="142"/>
        <end position="167"/>
    </location>
</feature>
<evidence type="ECO:0000256" key="2">
    <source>
        <dbReference type="ARBA" id="ARBA00022448"/>
    </source>
</evidence>
<keyword evidence="4 7" id="KW-0812">Transmembrane</keyword>
<evidence type="ECO:0000313" key="9">
    <source>
        <dbReference type="EMBL" id="RKR75852.1"/>
    </source>
</evidence>
<dbReference type="PANTHER" id="PTHR23517">
    <property type="entry name" value="RESISTANCE PROTEIN MDTM, PUTATIVE-RELATED-RELATED"/>
    <property type="match status" value="1"/>
</dbReference>
<dbReference type="EMBL" id="RBKS01000001">
    <property type="protein sequence ID" value="RKR75852.1"/>
    <property type="molecule type" value="Genomic_DNA"/>
</dbReference>
<feature type="domain" description="Major facilitator superfamily (MFS) profile" evidence="8">
    <location>
        <begin position="15"/>
        <end position="402"/>
    </location>
</feature>
<feature type="transmembrane region" description="Helical" evidence="7">
    <location>
        <begin position="283"/>
        <end position="302"/>
    </location>
</feature>
<feature type="transmembrane region" description="Helical" evidence="7">
    <location>
        <begin position="308"/>
        <end position="332"/>
    </location>
</feature>
<dbReference type="PROSITE" id="PS50850">
    <property type="entry name" value="MFS"/>
    <property type="match status" value="1"/>
</dbReference>
<evidence type="ECO:0000256" key="6">
    <source>
        <dbReference type="ARBA" id="ARBA00023136"/>
    </source>
</evidence>
<dbReference type="InterPro" id="IPR020846">
    <property type="entry name" value="MFS_dom"/>
</dbReference>
<dbReference type="RefSeq" id="WP_121370635.1">
    <property type="nucleotide sequence ID" value="NZ_RBKS01000001.1"/>
</dbReference>
<dbReference type="Proteomes" id="UP000280008">
    <property type="component" value="Unassembled WGS sequence"/>
</dbReference>
<dbReference type="SUPFAM" id="SSF103473">
    <property type="entry name" value="MFS general substrate transporter"/>
    <property type="match status" value="1"/>
</dbReference>
<feature type="transmembrane region" description="Helical" evidence="7">
    <location>
        <begin position="83"/>
        <end position="100"/>
    </location>
</feature>
<evidence type="ECO:0000256" key="4">
    <source>
        <dbReference type="ARBA" id="ARBA00022692"/>
    </source>
</evidence>